<keyword evidence="1" id="KW-0175">Coiled coil</keyword>
<feature type="transmembrane region" description="Helical" evidence="2">
    <location>
        <begin position="88"/>
        <end position="107"/>
    </location>
</feature>
<dbReference type="FunFam" id="3.30.70.270:FF:000001">
    <property type="entry name" value="Diguanylate cyclase domain protein"/>
    <property type="match status" value="1"/>
</dbReference>
<dbReference type="SMART" id="SM00267">
    <property type="entry name" value="GGDEF"/>
    <property type="match status" value="1"/>
</dbReference>
<organism evidence="5 6">
    <name type="scientific">Albidiferax ferrireducens (strain ATCC BAA-621 / DSM 15236 / T118)</name>
    <name type="common">Rhodoferax ferrireducens</name>
    <dbReference type="NCBI Taxonomy" id="338969"/>
    <lineage>
        <taxon>Bacteria</taxon>
        <taxon>Pseudomonadati</taxon>
        <taxon>Pseudomonadota</taxon>
        <taxon>Betaproteobacteria</taxon>
        <taxon>Burkholderiales</taxon>
        <taxon>Comamonadaceae</taxon>
        <taxon>Rhodoferax</taxon>
    </lineage>
</organism>
<dbReference type="InterPro" id="IPR029787">
    <property type="entry name" value="Nucleotide_cyclase"/>
</dbReference>
<dbReference type="PROSITE" id="PS50887">
    <property type="entry name" value="GGDEF"/>
    <property type="match status" value="1"/>
</dbReference>
<feature type="transmembrane region" description="Helical" evidence="2">
    <location>
        <begin position="174"/>
        <end position="191"/>
    </location>
</feature>
<keyword evidence="2" id="KW-0472">Membrane</keyword>
<feature type="transmembrane region" description="Helical" evidence="2">
    <location>
        <begin position="137"/>
        <end position="158"/>
    </location>
</feature>
<dbReference type="KEGG" id="rfr:Rfer_3654"/>
<dbReference type="Gene3D" id="3.30.450.20">
    <property type="entry name" value="PAS domain"/>
    <property type="match status" value="2"/>
</dbReference>
<evidence type="ECO:0000256" key="1">
    <source>
        <dbReference type="SAM" id="Coils"/>
    </source>
</evidence>
<proteinExistence type="predicted"/>
<dbReference type="OrthoDB" id="8929028at2"/>
<evidence type="ECO:0000259" key="3">
    <source>
        <dbReference type="PROSITE" id="PS50112"/>
    </source>
</evidence>
<protein>
    <submittedName>
        <fullName evidence="5">Diguanylate cyclase with PAS/PAC sensor</fullName>
    </submittedName>
</protein>
<keyword evidence="2" id="KW-1133">Transmembrane helix</keyword>
<dbReference type="HOGENOM" id="CLU_000445_11_4_4"/>
<feature type="domain" description="GGDEF" evidence="4">
    <location>
        <begin position="496"/>
        <end position="643"/>
    </location>
</feature>
<dbReference type="EMBL" id="CP000267">
    <property type="protein sequence ID" value="ABD71356.1"/>
    <property type="molecule type" value="Genomic_DNA"/>
</dbReference>
<dbReference type="NCBIfam" id="TIGR00254">
    <property type="entry name" value="GGDEF"/>
    <property type="match status" value="1"/>
</dbReference>
<dbReference type="InterPro" id="IPR035965">
    <property type="entry name" value="PAS-like_dom_sf"/>
</dbReference>
<dbReference type="PANTHER" id="PTHR44757">
    <property type="entry name" value="DIGUANYLATE CYCLASE DGCP"/>
    <property type="match status" value="1"/>
</dbReference>
<dbReference type="InterPro" id="IPR043128">
    <property type="entry name" value="Rev_trsase/Diguanyl_cyclase"/>
</dbReference>
<keyword evidence="6" id="KW-1185">Reference proteome</keyword>
<dbReference type="InterPro" id="IPR000160">
    <property type="entry name" value="GGDEF_dom"/>
</dbReference>
<name>Q21S97_ALBFT</name>
<sequence length="652" mass="71647">MLAREEKIKNTDEPLARLDGGADPLIAGAPSLTLARYAVAAVLIGAVASMMALGVLLPEASVRTVGPLLLFLIAALAWYPLSRGKIKTAVCVLTFGVWAVMTGIAVFAGGVRAPVVIIYPVLILMSGWLLNARVAMLLTAMTVLTTVGLFLAESWGFLPPPLASPVVIYFGDQILMYLLSAALVVFVLRAYQNRLRELRQASSDLEHRTLALQERKAELHRAQAVAKVGSWVYDIAQETMSLSAEACRIFGLAEGSSVSLATYLSQVHPADRNELEHAWQRALQGDAIDHTHRILVGKTVRWVRQKAESGFAPDGLKRRAVGITQDITELKEAQAALQESEERYRTMIEWTPESILVHRMGKILYANPAAIKLFGAPDAASLLRKSTSELIHPDDLKSQTERMKSISNHVPITPMVAARFLKLDGRVIDVEVQGTAIIYDGEPAIHVCIRDISTRKQMEDQIRQLAFFDHLTLLPNRRLLTDRLSQAVAASKRSSCFAALLFLDLDNFKPLNDQHGHAVGDLLLMEAAARLMNCVRGVDTVARFGGDEFVVLLTELDARHAESTEQAAIVAEKIRTSLSIPYQLTVKTKEQVATRIEHHCTISVGAVVFRGPESDPDDVLKWADTAMYQAKQAGRNSIRFYASTEQATGHRS</sequence>
<dbReference type="NCBIfam" id="TIGR00229">
    <property type="entry name" value="sensory_box"/>
    <property type="match status" value="2"/>
</dbReference>
<feature type="transmembrane region" description="Helical" evidence="2">
    <location>
        <begin position="64"/>
        <end position="81"/>
    </location>
</feature>
<reference evidence="6" key="1">
    <citation type="submission" date="2006-02" db="EMBL/GenBank/DDBJ databases">
        <title>Complete sequence of chromosome of Rhodoferax ferrireducens DSM 15236.</title>
        <authorList>
            <person name="Copeland A."/>
            <person name="Lucas S."/>
            <person name="Lapidus A."/>
            <person name="Barry K."/>
            <person name="Detter J.C."/>
            <person name="Glavina del Rio T."/>
            <person name="Hammon N."/>
            <person name="Israni S."/>
            <person name="Pitluck S."/>
            <person name="Brettin T."/>
            <person name="Bruce D."/>
            <person name="Han C."/>
            <person name="Tapia R."/>
            <person name="Gilna P."/>
            <person name="Kiss H."/>
            <person name="Schmutz J."/>
            <person name="Larimer F."/>
            <person name="Land M."/>
            <person name="Kyrpides N."/>
            <person name="Ivanova N."/>
            <person name="Richardson P."/>
        </authorList>
    </citation>
    <scope>NUCLEOTIDE SEQUENCE [LARGE SCALE GENOMIC DNA]</scope>
    <source>
        <strain evidence="6">ATCC BAA-621 / DSM 15236 / T118</strain>
    </source>
</reference>
<dbReference type="eggNOG" id="COG2202">
    <property type="taxonomic scope" value="Bacteria"/>
</dbReference>
<dbReference type="SMART" id="SM00091">
    <property type="entry name" value="PAS"/>
    <property type="match status" value="2"/>
</dbReference>
<feature type="coiled-coil region" evidence="1">
    <location>
        <begin position="188"/>
        <end position="215"/>
    </location>
</feature>
<dbReference type="InterPro" id="IPR052155">
    <property type="entry name" value="Biofilm_reg_signaling"/>
</dbReference>
<dbReference type="Pfam" id="PF00990">
    <property type="entry name" value="GGDEF"/>
    <property type="match status" value="1"/>
</dbReference>
<evidence type="ECO:0000259" key="4">
    <source>
        <dbReference type="PROSITE" id="PS50887"/>
    </source>
</evidence>
<evidence type="ECO:0000256" key="2">
    <source>
        <dbReference type="SAM" id="Phobius"/>
    </source>
</evidence>
<dbReference type="InterPro" id="IPR000014">
    <property type="entry name" value="PAS"/>
</dbReference>
<feature type="domain" description="PAS" evidence="3">
    <location>
        <begin position="340"/>
        <end position="410"/>
    </location>
</feature>
<dbReference type="Gene3D" id="3.30.70.270">
    <property type="match status" value="1"/>
</dbReference>
<dbReference type="GO" id="GO:0006355">
    <property type="term" value="P:regulation of DNA-templated transcription"/>
    <property type="evidence" value="ECO:0007669"/>
    <property type="project" value="InterPro"/>
</dbReference>
<feature type="transmembrane region" description="Helical" evidence="2">
    <location>
        <begin position="113"/>
        <end position="130"/>
    </location>
</feature>
<evidence type="ECO:0000313" key="6">
    <source>
        <dbReference type="Proteomes" id="UP000008332"/>
    </source>
</evidence>
<dbReference type="Pfam" id="PF08447">
    <property type="entry name" value="PAS_3"/>
    <property type="match status" value="1"/>
</dbReference>
<dbReference type="Proteomes" id="UP000008332">
    <property type="component" value="Chromosome"/>
</dbReference>
<dbReference type="SUPFAM" id="SSF55073">
    <property type="entry name" value="Nucleotide cyclase"/>
    <property type="match status" value="1"/>
</dbReference>
<dbReference type="CDD" id="cd01949">
    <property type="entry name" value="GGDEF"/>
    <property type="match status" value="1"/>
</dbReference>
<accession>Q21S97</accession>
<dbReference type="Pfam" id="PF00989">
    <property type="entry name" value="PAS"/>
    <property type="match status" value="1"/>
</dbReference>
<dbReference type="AlphaFoldDB" id="Q21S97"/>
<feature type="transmembrane region" description="Helical" evidence="2">
    <location>
        <begin position="37"/>
        <end position="58"/>
    </location>
</feature>
<dbReference type="InterPro" id="IPR013767">
    <property type="entry name" value="PAS_fold"/>
</dbReference>
<dbReference type="GO" id="GO:0003824">
    <property type="term" value="F:catalytic activity"/>
    <property type="evidence" value="ECO:0007669"/>
    <property type="project" value="UniProtKB-ARBA"/>
</dbReference>
<dbReference type="PANTHER" id="PTHR44757:SF2">
    <property type="entry name" value="BIOFILM ARCHITECTURE MAINTENANCE PROTEIN MBAA"/>
    <property type="match status" value="1"/>
</dbReference>
<dbReference type="CDD" id="cd00130">
    <property type="entry name" value="PAS"/>
    <property type="match status" value="1"/>
</dbReference>
<keyword evidence="2" id="KW-0812">Transmembrane</keyword>
<dbReference type="eggNOG" id="COG2199">
    <property type="taxonomic scope" value="Bacteria"/>
</dbReference>
<dbReference type="InterPro" id="IPR013655">
    <property type="entry name" value="PAS_fold_3"/>
</dbReference>
<dbReference type="RefSeq" id="WP_011465919.1">
    <property type="nucleotide sequence ID" value="NC_007908.1"/>
</dbReference>
<dbReference type="SUPFAM" id="SSF55785">
    <property type="entry name" value="PYP-like sensor domain (PAS domain)"/>
    <property type="match status" value="2"/>
</dbReference>
<gene>
    <name evidence="5" type="ordered locus">Rfer_3654</name>
</gene>
<evidence type="ECO:0000313" key="5">
    <source>
        <dbReference type="EMBL" id="ABD71356.1"/>
    </source>
</evidence>
<dbReference type="STRING" id="338969.Rfer_3654"/>
<feature type="domain" description="PAS" evidence="3">
    <location>
        <begin position="215"/>
        <end position="286"/>
    </location>
</feature>
<dbReference type="PROSITE" id="PS50112">
    <property type="entry name" value="PAS"/>
    <property type="match status" value="2"/>
</dbReference>